<dbReference type="GO" id="GO:0005739">
    <property type="term" value="C:mitochondrion"/>
    <property type="evidence" value="ECO:0007669"/>
    <property type="project" value="TreeGrafter"/>
</dbReference>
<feature type="domain" description="S1 motif" evidence="2">
    <location>
        <begin position="148"/>
        <end position="214"/>
    </location>
</feature>
<keyword evidence="4" id="KW-1185">Reference proteome</keyword>
<evidence type="ECO:0000313" key="3">
    <source>
        <dbReference type="Ensembl" id="ENSMNEP00000002797.1"/>
    </source>
</evidence>
<dbReference type="InterPro" id="IPR012340">
    <property type="entry name" value="NA-bd_OB-fold"/>
</dbReference>
<dbReference type="OMA" id="VITVQYL"/>
<evidence type="ECO:0000259" key="2">
    <source>
        <dbReference type="PROSITE" id="PS50126"/>
    </source>
</evidence>
<dbReference type="Bgee" id="ENSMNEG00000013018">
    <property type="expression patterns" value="Expressed in temporal lobe"/>
</dbReference>
<dbReference type="GO" id="GO:0000958">
    <property type="term" value="P:mitochondrial mRNA catabolic process"/>
    <property type="evidence" value="ECO:0007669"/>
    <property type="project" value="TreeGrafter"/>
</dbReference>
<dbReference type="GO" id="GO:0005829">
    <property type="term" value="C:cytosol"/>
    <property type="evidence" value="ECO:0007669"/>
    <property type="project" value="TreeGrafter"/>
</dbReference>
<dbReference type="AlphaFoldDB" id="A0A2K6AUH0"/>
<organism evidence="3 4">
    <name type="scientific">Macaca nemestrina</name>
    <name type="common">Pig-tailed macaque</name>
    <dbReference type="NCBI Taxonomy" id="9545"/>
    <lineage>
        <taxon>Eukaryota</taxon>
        <taxon>Metazoa</taxon>
        <taxon>Chordata</taxon>
        <taxon>Craniata</taxon>
        <taxon>Vertebrata</taxon>
        <taxon>Euteleostomi</taxon>
        <taxon>Mammalia</taxon>
        <taxon>Eutheria</taxon>
        <taxon>Euarchontoglires</taxon>
        <taxon>Primates</taxon>
        <taxon>Haplorrhini</taxon>
        <taxon>Catarrhini</taxon>
        <taxon>Cercopithecidae</taxon>
        <taxon>Cercopithecinae</taxon>
        <taxon>Macaca</taxon>
    </lineage>
</organism>
<dbReference type="STRING" id="9545.ENSMNEP00000002797"/>
<dbReference type="GO" id="GO:0004654">
    <property type="term" value="F:polyribonucleotide nucleotidyltransferase activity"/>
    <property type="evidence" value="ECO:0007669"/>
    <property type="project" value="InterPro"/>
</dbReference>
<dbReference type="Proteomes" id="UP000233120">
    <property type="component" value="Unassembled WGS sequence"/>
</dbReference>
<dbReference type="Ensembl" id="ENSMNET00000014170.1">
    <property type="protein sequence ID" value="ENSMNEP00000002797.1"/>
    <property type="gene ID" value="ENSMNEG00000013018.1"/>
</dbReference>
<dbReference type="InterPro" id="IPR036612">
    <property type="entry name" value="KH_dom_type_1_sf"/>
</dbReference>
<reference evidence="3" key="1">
    <citation type="submission" date="2025-08" db="UniProtKB">
        <authorList>
            <consortium name="Ensembl"/>
        </authorList>
    </citation>
    <scope>IDENTIFICATION</scope>
</reference>
<dbReference type="PANTHER" id="PTHR11252">
    <property type="entry name" value="POLYRIBONUCLEOTIDE NUCLEOTIDYLTRANSFERASE"/>
    <property type="match status" value="1"/>
</dbReference>
<keyword evidence="1" id="KW-0694">RNA-binding</keyword>
<dbReference type="SUPFAM" id="SSF55666">
    <property type="entry name" value="Ribonuclease PH domain 2-like"/>
    <property type="match status" value="1"/>
</dbReference>
<dbReference type="GeneTree" id="ENSGT00390000014001"/>
<protein>
    <recommendedName>
        <fullName evidence="2">S1 motif domain-containing protein</fullName>
    </recommendedName>
</protein>
<dbReference type="GO" id="GO:0000175">
    <property type="term" value="F:3'-5'-RNA exonuclease activity"/>
    <property type="evidence" value="ECO:0007669"/>
    <property type="project" value="TreeGrafter"/>
</dbReference>
<dbReference type="InterPro" id="IPR003029">
    <property type="entry name" value="S1_domain"/>
</dbReference>
<evidence type="ECO:0000256" key="1">
    <source>
        <dbReference type="ARBA" id="ARBA00022884"/>
    </source>
</evidence>
<dbReference type="SUPFAM" id="SSF50249">
    <property type="entry name" value="Nucleic acid-binding proteins"/>
    <property type="match status" value="1"/>
</dbReference>
<accession>A0A2K6AUH0</accession>
<dbReference type="PANTHER" id="PTHR11252:SF10">
    <property type="entry name" value="POLYRIBONUCLEOTIDE NUCLEOTIDYLTRANSFERASE"/>
    <property type="match status" value="1"/>
</dbReference>
<dbReference type="PROSITE" id="PS50126">
    <property type="entry name" value="S1"/>
    <property type="match status" value="1"/>
</dbReference>
<name>A0A2K6AUH0_MACNE</name>
<dbReference type="GO" id="GO:0003723">
    <property type="term" value="F:RNA binding"/>
    <property type="evidence" value="ECO:0007669"/>
    <property type="project" value="UniProtKB-KW"/>
</dbReference>
<reference evidence="3" key="2">
    <citation type="submission" date="2025-09" db="UniProtKB">
        <authorList>
            <consortium name="Ensembl"/>
        </authorList>
    </citation>
    <scope>IDENTIFICATION</scope>
</reference>
<sequence length="248" mass="27278">MGLATKTDLEKGEIEDYHLLTDILGIEDYSGDMDFKIAGTNKGITALHADIKLPGIPMKIVMEAIQQASVAKKEILQIMNKTISKSQTSRKENGPVVEAVQVPLSKLEKLVDEETFSIFASTPSSMHEARDLIAEICKEDQEQQLEFGAGYTATITESRDTGVMVKLYPNMTAVLLYNTQIKHPTALGLEVGQEIQVKYFGCDPADGRMRLSHKVLQSPATTVVRSLNDRSSIVMGKPILQSSSNYSQ</sequence>
<dbReference type="InterPro" id="IPR036345">
    <property type="entry name" value="ExoRNase_PH_dom2_sf"/>
</dbReference>
<dbReference type="InterPro" id="IPR027408">
    <property type="entry name" value="PNPase/RNase_PH_dom_sf"/>
</dbReference>
<dbReference type="FunFam" id="2.40.50.140:FF:000113">
    <property type="entry name" value="polyribonucleotide nucleotidyltransferase 1, mitochondrial"/>
    <property type="match status" value="1"/>
</dbReference>
<dbReference type="Gene3D" id="3.30.230.70">
    <property type="entry name" value="GHMP Kinase, N-terminal domain"/>
    <property type="match status" value="1"/>
</dbReference>
<dbReference type="Gene3D" id="2.40.50.140">
    <property type="entry name" value="Nucleic acid-binding proteins"/>
    <property type="match status" value="1"/>
</dbReference>
<dbReference type="InterPro" id="IPR012162">
    <property type="entry name" value="PNPase"/>
</dbReference>
<evidence type="ECO:0000313" key="4">
    <source>
        <dbReference type="Proteomes" id="UP000233120"/>
    </source>
</evidence>
<dbReference type="Gene3D" id="3.30.1370.10">
    <property type="entry name" value="K Homology domain, type 1"/>
    <property type="match status" value="1"/>
</dbReference>
<proteinExistence type="predicted"/>
<dbReference type="GO" id="GO:0000965">
    <property type="term" value="P:mitochondrial RNA 3'-end processing"/>
    <property type="evidence" value="ECO:0007669"/>
    <property type="project" value="TreeGrafter"/>
</dbReference>